<evidence type="ECO:0000256" key="1">
    <source>
        <dbReference type="SAM" id="Phobius"/>
    </source>
</evidence>
<proteinExistence type="predicted"/>
<feature type="transmembrane region" description="Helical" evidence="1">
    <location>
        <begin position="111"/>
        <end position="130"/>
    </location>
</feature>
<reference evidence="2 3" key="1">
    <citation type="submission" date="2021-06" db="EMBL/GenBank/DDBJ databases">
        <title>Gemonas diversity in paddy soil.</title>
        <authorList>
            <person name="Liu G."/>
        </authorList>
    </citation>
    <scope>NUCLEOTIDE SEQUENCE [LARGE SCALE GENOMIC DNA]</scope>
    <source>
        <strain evidence="2 3">RG2</strain>
    </source>
</reference>
<protein>
    <submittedName>
        <fullName evidence="2">Uncharacterized protein</fullName>
    </submittedName>
</protein>
<keyword evidence="1" id="KW-0472">Membrane</keyword>
<keyword evidence="1" id="KW-0812">Transmembrane</keyword>
<gene>
    <name evidence="2" type="ORF">KP001_07715</name>
</gene>
<feature type="transmembrane region" description="Helical" evidence="1">
    <location>
        <begin position="72"/>
        <end position="91"/>
    </location>
</feature>
<organism evidence="2 3">
    <name type="scientific">Geomonas subterranea</name>
    <dbReference type="NCBI Taxonomy" id="2847989"/>
    <lineage>
        <taxon>Bacteria</taxon>
        <taxon>Pseudomonadati</taxon>
        <taxon>Thermodesulfobacteriota</taxon>
        <taxon>Desulfuromonadia</taxon>
        <taxon>Geobacterales</taxon>
        <taxon>Geobacteraceae</taxon>
        <taxon>Geomonas</taxon>
    </lineage>
</organism>
<name>A0ABX8LP53_9BACT</name>
<dbReference type="RefSeq" id="WP_217288951.1">
    <property type="nucleotide sequence ID" value="NZ_CP077683.1"/>
</dbReference>
<feature type="transmembrane region" description="Helical" evidence="1">
    <location>
        <begin position="41"/>
        <end position="60"/>
    </location>
</feature>
<keyword evidence="1" id="KW-1133">Transmembrane helix</keyword>
<evidence type="ECO:0000313" key="2">
    <source>
        <dbReference type="EMBL" id="QXE92399.1"/>
    </source>
</evidence>
<evidence type="ECO:0000313" key="3">
    <source>
        <dbReference type="Proteomes" id="UP000683559"/>
    </source>
</evidence>
<accession>A0ABX8LP53</accession>
<dbReference type="Proteomes" id="UP000683559">
    <property type="component" value="Chromosome"/>
</dbReference>
<sequence length="143" mass="16313">MKRVILFLGKILLFSLLLMPAVGWFEGIYQGVLQAGIATPRTIPFAGGRAILLFFVLILATPDVTVKKRCAGIFGAILLYLLIDRLMIYLWGVLPYAQKPGAAAQAFYTQVYYMFMHWLLPFLLWLLIAFREVEEVLRMPKVE</sequence>
<keyword evidence="3" id="KW-1185">Reference proteome</keyword>
<dbReference type="EMBL" id="CP077683">
    <property type="protein sequence ID" value="QXE92399.1"/>
    <property type="molecule type" value="Genomic_DNA"/>
</dbReference>